<protein>
    <recommendedName>
        <fullName evidence="2">Septin-type G domain-containing protein</fullName>
    </recommendedName>
</protein>
<accession>A0A0C3TCF1</accession>
<dbReference type="Pfam" id="PF00735">
    <property type="entry name" value="Septin"/>
    <property type="match status" value="1"/>
</dbReference>
<dbReference type="PANTHER" id="PTHR18884">
    <property type="entry name" value="SEPTIN"/>
    <property type="match status" value="1"/>
</dbReference>
<proteinExistence type="predicted"/>
<feature type="domain" description="Septin-type G" evidence="2">
    <location>
        <begin position="16"/>
        <end position="190"/>
    </location>
</feature>
<reference evidence="4" key="2">
    <citation type="submission" date="2012-11" db="EMBL/GenBank/DDBJ databases">
        <authorList>
            <person name="Kuo A."/>
            <person name="Curtis B.A."/>
            <person name="Tanifuji G."/>
            <person name="Burki F."/>
            <person name="Gruber A."/>
            <person name="Irimia M."/>
            <person name="Maruyama S."/>
            <person name="Arias M.C."/>
            <person name="Ball S.G."/>
            <person name="Gile G.H."/>
            <person name="Hirakawa Y."/>
            <person name="Hopkins J.F."/>
            <person name="Rensing S.A."/>
            <person name="Schmutz J."/>
            <person name="Symeonidi A."/>
            <person name="Elias M."/>
            <person name="Eveleigh R.J."/>
            <person name="Herman E.K."/>
            <person name="Klute M.J."/>
            <person name="Nakayama T."/>
            <person name="Obornik M."/>
            <person name="Reyes-Prieto A."/>
            <person name="Armbrust E.V."/>
            <person name="Aves S.J."/>
            <person name="Beiko R.G."/>
            <person name="Coutinho P."/>
            <person name="Dacks J.B."/>
            <person name="Durnford D.G."/>
            <person name="Fast N.M."/>
            <person name="Green B.R."/>
            <person name="Grisdale C."/>
            <person name="Hempe F."/>
            <person name="Henrissat B."/>
            <person name="Hoppner M.P."/>
            <person name="Ishida K.-I."/>
            <person name="Kim E."/>
            <person name="Koreny L."/>
            <person name="Kroth P.G."/>
            <person name="Liu Y."/>
            <person name="Malik S.-B."/>
            <person name="Maier U.G."/>
            <person name="McRose D."/>
            <person name="Mock T."/>
            <person name="Neilson J.A."/>
            <person name="Onodera N.T."/>
            <person name="Poole A.M."/>
            <person name="Pritham E.J."/>
            <person name="Richards T.A."/>
            <person name="Rocap G."/>
            <person name="Roy S.W."/>
            <person name="Sarai C."/>
            <person name="Schaack S."/>
            <person name="Shirato S."/>
            <person name="Slamovits C.H."/>
            <person name="Spencer D.F."/>
            <person name="Suzuki S."/>
            <person name="Worden A.Z."/>
            <person name="Zauner S."/>
            <person name="Barry K."/>
            <person name="Bell C."/>
            <person name="Bharti A.K."/>
            <person name="Crow J.A."/>
            <person name="Grimwood J."/>
            <person name="Kramer R."/>
            <person name="Lindquist E."/>
            <person name="Lucas S."/>
            <person name="Salamov A."/>
            <person name="McFadden G.I."/>
            <person name="Lane C.E."/>
            <person name="Keeling P.J."/>
            <person name="Gray M.W."/>
            <person name="Grigoriev I.V."/>
            <person name="Archibald J.M."/>
        </authorList>
    </citation>
    <scope>NUCLEOTIDE SEQUENCE</scope>
    <source>
        <strain evidence="4">CCMP2712</strain>
    </source>
</reference>
<name>A0A0C3TCF1_GUITC</name>
<dbReference type="Gene3D" id="3.40.50.300">
    <property type="entry name" value="P-loop containing nucleotide triphosphate hydrolases"/>
    <property type="match status" value="1"/>
</dbReference>
<dbReference type="PaxDb" id="55529-EKX41589"/>
<dbReference type="Proteomes" id="UP000011087">
    <property type="component" value="Unassembled WGS sequence"/>
</dbReference>
<evidence type="ECO:0000256" key="1">
    <source>
        <dbReference type="ARBA" id="ARBA00004229"/>
    </source>
</evidence>
<dbReference type="InterPro" id="IPR027417">
    <property type="entry name" value="P-loop_NTPase"/>
</dbReference>
<comment type="subcellular location">
    <subcellularLocation>
        <location evidence="1">Plastid</location>
        <location evidence="1">Chloroplast</location>
    </subcellularLocation>
</comment>
<evidence type="ECO:0000313" key="4">
    <source>
        <dbReference type="Proteomes" id="UP000011087"/>
    </source>
</evidence>
<dbReference type="PROSITE" id="PS51719">
    <property type="entry name" value="G_SEPTIN"/>
    <property type="match status" value="1"/>
</dbReference>
<dbReference type="HOGENOM" id="CLU_1492864_0_0_1"/>
<dbReference type="InterPro" id="IPR030379">
    <property type="entry name" value="G_SEPTIN_dom"/>
</dbReference>
<dbReference type="SUPFAM" id="SSF52540">
    <property type="entry name" value="P-loop containing nucleoside triphosphate hydrolases"/>
    <property type="match status" value="1"/>
</dbReference>
<dbReference type="EnsemblProtists" id="EKX41589">
    <property type="protein sequence ID" value="EKX41589"/>
    <property type="gene ID" value="GUITHDRAFT_74618"/>
</dbReference>
<evidence type="ECO:0000313" key="3">
    <source>
        <dbReference type="EnsemblProtists" id="EKX41589"/>
    </source>
</evidence>
<reference evidence="3" key="3">
    <citation type="submission" date="2015-06" db="UniProtKB">
        <authorList>
            <consortium name="EnsemblProtists"/>
        </authorList>
    </citation>
    <scope>IDENTIFICATION</scope>
</reference>
<dbReference type="OrthoDB" id="416553at2759"/>
<dbReference type="OMA" id="LYASEYP"/>
<evidence type="ECO:0000259" key="2">
    <source>
        <dbReference type="PROSITE" id="PS51719"/>
    </source>
</evidence>
<organism evidence="3 4">
    <name type="scientific">Guillardia theta (strain CCMP2712)</name>
    <name type="common">Cryptophyte</name>
    <dbReference type="NCBI Taxonomy" id="905079"/>
    <lineage>
        <taxon>Eukaryota</taxon>
        <taxon>Cryptophyceae</taxon>
        <taxon>Pyrenomonadales</taxon>
        <taxon>Geminigeraceae</taxon>
        <taxon>Guillardia</taxon>
    </lineage>
</organism>
<sequence length="190" mass="21136">MKSGLLRQCEKELEQKGKTLTVMCVGESGVGKTSLISNILTVPISKAPPPPTKHITDNEIRIKCDGIPLTATFIDTPGYGDIMQLEKSFYCIGTSHMYIDRRLEKAFRKENRRVRPDKLDRSSGVGVDAVLYFIAPHRLKKIDLNFLKIIQGRASIIPILAKADTMTEAELKTFRALVVKQLADVGFTSS</sequence>
<dbReference type="eggNOG" id="KOG2655">
    <property type="taxonomic scope" value="Eukaryota"/>
</dbReference>
<dbReference type="STRING" id="905079.L1J0B7"/>
<keyword evidence="4" id="KW-1185">Reference proteome</keyword>
<reference evidence="4" key="1">
    <citation type="journal article" date="2012" name="Nature">
        <title>Algal genomes reveal evolutionary mosaicism and the fate of nucleomorphs.</title>
        <authorList>
            <consortium name="DOE Joint Genome Institute"/>
            <person name="Curtis B.A."/>
            <person name="Tanifuji G."/>
            <person name="Burki F."/>
            <person name="Gruber A."/>
            <person name="Irimia M."/>
            <person name="Maruyama S."/>
            <person name="Arias M.C."/>
            <person name="Ball S.G."/>
            <person name="Gile G.H."/>
            <person name="Hirakawa Y."/>
            <person name="Hopkins J.F."/>
            <person name="Kuo A."/>
            <person name="Rensing S.A."/>
            <person name="Schmutz J."/>
            <person name="Symeonidi A."/>
            <person name="Elias M."/>
            <person name="Eveleigh R.J."/>
            <person name="Herman E.K."/>
            <person name="Klute M.J."/>
            <person name="Nakayama T."/>
            <person name="Obornik M."/>
            <person name="Reyes-Prieto A."/>
            <person name="Armbrust E.V."/>
            <person name="Aves S.J."/>
            <person name="Beiko R.G."/>
            <person name="Coutinho P."/>
            <person name="Dacks J.B."/>
            <person name="Durnford D.G."/>
            <person name="Fast N.M."/>
            <person name="Green B.R."/>
            <person name="Grisdale C.J."/>
            <person name="Hempel F."/>
            <person name="Henrissat B."/>
            <person name="Hoppner M.P."/>
            <person name="Ishida K."/>
            <person name="Kim E."/>
            <person name="Koreny L."/>
            <person name="Kroth P.G."/>
            <person name="Liu Y."/>
            <person name="Malik S.B."/>
            <person name="Maier U.G."/>
            <person name="McRose D."/>
            <person name="Mock T."/>
            <person name="Neilson J.A."/>
            <person name="Onodera N.T."/>
            <person name="Poole A.M."/>
            <person name="Pritham E.J."/>
            <person name="Richards T.A."/>
            <person name="Rocap G."/>
            <person name="Roy S.W."/>
            <person name="Sarai C."/>
            <person name="Schaack S."/>
            <person name="Shirato S."/>
            <person name="Slamovits C.H."/>
            <person name="Spencer D.F."/>
            <person name="Suzuki S."/>
            <person name="Worden A.Z."/>
            <person name="Zauner S."/>
            <person name="Barry K."/>
            <person name="Bell C."/>
            <person name="Bharti A.K."/>
            <person name="Crow J.A."/>
            <person name="Grimwood J."/>
            <person name="Kramer R."/>
            <person name="Lindquist E."/>
            <person name="Lucas S."/>
            <person name="Salamov A."/>
            <person name="McFadden G.I."/>
            <person name="Lane C.E."/>
            <person name="Keeling P.J."/>
            <person name="Gray M.W."/>
            <person name="Grigoriev I.V."/>
            <person name="Archibald J.M."/>
        </authorList>
    </citation>
    <scope>NUCLEOTIDE SEQUENCE</scope>
    <source>
        <strain evidence="4">CCMP2712</strain>
    </source>
</reference>